<keyword evidence="5" id="KW-0479">Metal-binding</keyword>
<accession>A0A835HKM2</accession>
<proteinExistence type="predicted"/>
<evidence type="ECO:0000256" key="3">
    <source>
        <dbReference type="ARBA" id="ARBA00012483"/>
    </source>
</evidence>
<dbReference type="Gene3D" id="3.50.30.30">
    <property type="match status" value="1"/>
</dbReference>
<evidence type="ECO:0000256" key="5">
    <source>
        <dbReference type="ARBA" id="ARBA00022723"/>
    </source>
</evidence>
<protein>
    <recommendedName>
        <fullName evidence="3">RING-type E3 ubiquitin transferase</fullName>
        <ecNumber evidence="3">2.3.2.27</ecNumber>
    </recommendedName>
</protein>
<name>A0A835HKM2_9MAGN</name>
<dbReference type="InterPro" id="IPR003137">
    <property type="entry name" value="PA_domain"/>
</dbReference>
<evidence type="ECO:0000256" key="7">
    <source>
        <dbReference type="ARBA" id="ARBA00022833"/>
    </source>
</evidence>
<evidence type="ECO:0000259" key="11">
    <source>
        <dbReference type="Pfam" id="PF02225"/>
    </source>
</evidence>
<evidence type="ECO:0000256" key="10">
    <source>
        <dbReference type="ARBA" id="ARBA00023180"/>
    </source>
</evidence>
<keyword evidence="10" id="KW-0325">Glycoprotein</keyword>
<feature type="domain" description="PA" evidence="11">
    <location>
        <begin position="95"/>
        <end position="152"/>
    </location>
</feature>
<keyword evidence="4" id="KW-0812">Transmembrane</keyword>
<reference evidence="12 13" key="1">
    <citation type="submission" date="2020-10" db="EMBL/GenBank/DDBJ databases">
        <title>The Coptis chinensis genome and diversification of protoberbering-type alkaloids.</title>
        <authorList>
            <person name="Wang B."/>
            <person name="Shu S."/>
            <person name="Song C."/>
            <person name="Liu Y."/>
        </authorList>
    </citation>
    <scope>NUCLEOTIDE SEQUENCE [LARGE SCALE GENOMIC DNA]</scope>
    <source>
        <strain evidence="12">HL-2020</strain>
        <tissue evidence="12">Leaf</tissue>
    </source>
</reference>
<organism evidence="12 13">
    <name type="scientific">Coptis chinensis</name>
    <dbReference type="NCBI Taxonomy" id="261450"/>
    <lineage>
        <taxon>Eukaryota</taxon>
        <taxon>Viridiplantae</taxon>
        <taxon>Streptophyta</taxon>
        <taxon>Embryophyta</taxon>
        <taxon>Tracheophyta</taxon>
        <taxon>Spermatophyta</taxon>
        <taxon>Magnoliopsida</taxon>
        <taxon>Ranunculales</taxon>
        <taxon>Ranunculaceae</taxon>
        <taxon>Coptidoideae</taxon>
        <taxon>Coptis</taxon>
    </lineage>
</organism>
<keyword evidence="7" id="KW-0862">Zinc</keyword>
<dbReference type="EMBL" id="JADFTS010000006">
    <property type="protein sequence ID" value="KAF9600062.1"/>
    <property type="molecule type" value="Genomic_DNA"/>
</dbReference>
<dbReference type="GO" id="GO:0008270">
    <property type="term" value="F:zinc ion binding"/>
    <property type="evidence" value="ECO:0007669"/>
    <property type="project" value="UniProtKB-KW"/>
</dbReference>
<keyword evidence="6" id="KW-0863">Zinc-finger</keyword>
<gene>
    <name evidence="12" type="ORF">IFM89_002535</name>
</gene>
<dbReference type="Proteomes" id="UP000631114">
    <property type="component" value="Unassembled WGS sequence"/>
</dbReference>
<comment type="caution">
    <text evidence="12">The sequence shown here is derived from an EMBL/GenBank/DDBJ whole genome shotgun (WGS) entry which is preliminary data.</text>
</comment>
<evidence type="ECO:0000256" key="9">
    <source>
        <dbReference type="ARBA" id="ARBA00023136"/>
    </source>
</evidence>
<evidence type="ECO:0000256" key="2">
    <source>
        <dbReference type="ARBA" id="ARBA00004167"/>
    </source>
</evidence>
<dbReference type="InterPro" id="IPR046450">
    <property type="entry name" value="PA_dom_sf"/>
</dbReference>
<dbReference type="SUPFAM" id="SSF57850">
    <property type="entry name" value="RING/U-box"/>
    <property type="match status" value="1"/>
</dbReference>
<comment type="catalytic activity">
    <reaction evidence="1">
        <text>S-ubiquitinyl-[E2 ubiquitin-conjugating enzyme]-L-cysteine + [acceptor protein]-L-lysine = [E2 ubiquitin-conjugating enzyme]-L-cysteine + N(6)-ubiquitinyl-[acceptor protein]-L-lysine.</text>
        <dbReference type="EC" id="2.3.2.27"/>
    </reaction>
</comment>
<dbReference type="InterPro" id="IPR051653">
    <property type="entry name" value="E3_ligase_sorting_rcpt"/>
</dbReference>
<dbReference type="Pfam" id="PF02225">
    <property type="entry name" value="PA"/>
    <property type="match status" value="1"/>
</dbReference>
<evidence type="ECO:0000313" key="13">
    <source>
        <dbReference type="Proteomes" id="UP000631114"/>
    </source>
</evidence>
<dbReference type="PANTHER" id="PTHR47168">
    <property type="entry name" value="RING ZINC FINGER DOMAIN SUPERFAMILY PROTEIN-RELATED"/>
    <property type="match status" value="1"/>
</dbReference>
<keyword evidence="9" id="KW-0472">Membrane</keyword>
<sequence>MKKQQLISINFTSTILLFGLLVFLSFLPHLSSSIVHFKTNSSFSFSFIDAPARFCNNLLSPSLLFPSFPATHIYFVAAVRVNSSGVCGALYVSDPHDACSSLRNSLRYEVPEKVWFVLIERGNCAFEDKVQNAQESGFRAAIVYDNRDKEFGFYDWELSKNMGTCNLCLKAAGEALKKLGQGEEGECCITPSLEEAAWTVLILLAEFHTSCVDSWLTKWGTFCPVCKHDMSTATAEHMPNQ</sequence>
<evidence type="ECO:0000256" key="8">
    <source>
        <dbReference type="ARBA" id="ARBA00022989"/>
    </source>
</evidence>
<comment type="subcellular location">
    <subcellularLocation>
        <location evidence="2">Membrane</location>
        <topology evidence="2">Single-pass membrane protein</topology>
    </subcellularLocation>
</comment>
<dbReference type="PANTHER" id="PTHR47168:SF1">
    <property type="entry name" value="OS02G0798600 PROTEIN"/>
    <property type="match status" value="1"/>
</dbReference>
<evidence type="ECO:0000256" key="6">
    <source>
        <dbReference type="ARBA" id="ARBA00022771"/>
    </source>
</evidence>
<evidence type="ECO:0000256" key="4">
    <source>
        <dbReference type="ARBA" id="ARBA00022692"/>
    </source>
</evidence>
<dbReference type="OrthoDB" id="8062037at2759"/>
<evidence type="ECO:0000256" key="1">
    <source>
        <dbReference type="ARBA" id="ARBA00000900"/>
    </source>
</evidence>
<dbReference type="EC" id="2.3.2.27" evidence="3"/>
<evidence type="ECO:0000313" key="12">
    <source>
        <dbReference type="EMBL" id="KAF9600062.1"/>
    </source>
</evidence>
<dbReference type="SUPFAM" id="SSF52025">
    <property type="entry name" value="PA domain"/>
    <property type="match status" value="1"/>
</dbReference>
<dbReference type="GO" id="GO:0061630">
    <property type="term" value="F:ubiquitin protein ligase activity"/>
    <property type="evidence" value="ECO:0007669"/>
    <property type="project" value="UniProtKB-EC"/>
</dbReference>
<keyword evidence="13" id="KW-1185">Reference proteome</keyword>
<dbReference type="GO" id="GO:0016020">
    <property type="term" value="C:membrane"/>
    <property type="evidence" value="ECO:0007669"/>
    <property type="project" value="UniProtKB-SubCell"/>
</dbReference>
<keyword evidence="8" id="KW-1133">Transmembrane helix</keyword>
<dbReference type="AlphaFoldDB" id="A0A835HKM2"/>